<gene>
    <name evidence="1" type="ORF">C1881_10080</name>
</gene>
<reference evidence="1 2" key="1">
    <citation type="journal article" date="2018" name="Elife">
        <title>Discovery and characterization of a prevalent human gut bacterial enzyme sufficient for the inactivation of a family of plant toxins.</title>
        <authorList>
            <person name="Koppel N."/>
            <person name="Bisanz J.E."/>
            <person name="Pandelia M.E."/>
            <person name="Turnbaugh P.J."/>
            <person name="Balskus E.P."/>
        </authorList>
    </citation>
    <scope>NUCLEOTIDE SEQUENCE [LARGE SCALE GENOMIC DNA]</scope>
    <source>
        <strain evidence="1 2">OB21 GAM31</strain>
    </source>
</reference>
<sequence>IPNSAVKPAFAESTAAPGCGRTGRRVHAGRFRIYSGPFGPFFLFGGRAAPFFVFGHSLDPSREPLAEAEAIQGNYSGKGVLDEVDVKGVTWTRYTAETGTVYMYAKAPCGKTVHMFFDNGITWDDALPMMENVVLK</sequence>
<dbReference type="Proteomes" id="UP000253975">
    <property type="component" value="Unassembled WGS sequence"/>
</dbReference>
<comment type="caution">
    <text evidence="1">The sequence shown here is derived from an EMBL/GenBank/DDBJ whole genome shotgun (WGS) entry which is preliminary data.</text>
</comment>
<name>A0A369L7Q3_9ACTN</name>
<feature type="non-terminal residue" evidence="1">
    <location>
        <position position="1"/>
    </location>
</feature>
<organism evidence="1 2">
    <name type="scientific">Slackia isoflavoniconvertens</name>
    <dbReference type="NCBI Taxonomy" id="572010"/>
    <lineage>
        <taxon>Bacteria</taxon>
        <taxon>Bacillati</taxon>
        <taxon>Actinomycetota</taxon>
        <taxon>Coriobacteriia</taxon>
        <taxon>Eggerthellales</taxon>
        <taxon>Eggerthellaceae</taxon>
        <taxon>Slackia</taxon>
    </lineage>
</organism>
<dbReference type="AlphaFoldDB" id="A0A369L7Q3"/>
<evidence type="ECO:0000313" key="1">
    <source>
        <dbReference type="EMBL" id="RDB54727.1"/>
    </source>
</evidence>
<dbReference type="EMBL" id="PPTO01000026">
    <property type="protein sequence ID" value="RDB54727.1"/>
    <property type="molecule type" value="Genomic_DNA"/>
</dbReference>
<evidence type="ECO:0000313" key="2">
    <source>
        <dbReference type="Proteomes" id="UP000253975"/>
    </source>
</evidence>
<protein>
    <submittedName>
        <fullName evidence="1">Uncharacterized protein</fullName>
    </submittedName>
</protein>
<proteinExistence type="predicted"/>
<accession>A0A369L7Q3</accession>